<dbReference type="InterPro" id="IPR011385">
    <property type="entry name" value="Site-sp_rcmbase"/>
</dbReference>
<protein>
    <submittedName>
        <fullName evidence="3">Site-specific recombinase</fullName>
    </submittedName>
</protein>
<keyword evidence="4" id="KW-1185">Reference proteome</keyword>
<feature type="transmembrane region" description="Helical" evidence="2">
    <location>
        <begin position="599"/>
        <end position="621"/>
    </location>
</feature>
<dbReference type="EMBL" id="JBHSMP010000017">
    <property type="protein sequence ID" value="MFC5430030.1"/>
    <property type="molecule type" value="Genomic_DNA"/>
</dbReference>
<dbReference type="Pfam" id="PF10136">
    <property type="entry name" value="SpecificRecomb"/>
    <property type="match status" value="1"/>
</dbReference>
<dbReference type="PIRSF" id="PIRSF015380">
    <property type="entry name" value="Site-sp_rcmb"/>
    <property type="match status" value="1"/>
</dbReference>
<evidence type="ECO:0000256" key="1">
    <source>
        <dbReference type="SAM" id="MobiDB-lite"/>
    </source>
</evidence>
<keyword evidence="2" id="KW-1133">Transmembrane helix</keyword>
<name>A0ABW0JAW2_9BURK</name>
<feature type="transmembrane region" description="Helical" evidence="2">
    <location>
        <begin position="495"/>
        <end position="517"/>
    </location>
</feature>
<keyword evidence="2" id="KW-0812">Transmembrane</keyword>
<comment type="caution">
    <text evidence="3">The sequence shown here is derived from an EMBL/GenBank/DDBJ whole genome shotgun (WGS) entry which is preliminary data.</text>
</comment>
<feature type="transmembrane region" description="Helical" evidence="2">
    <location>
        <begin position="628"/>
        <end position="647"/>
    </location>
</feature>
<feature type="transmembrane region" description="Helical" evidence="2">
    <location>
        <begin position="424"/>
        <end position="448"/>
    </location>
</feature>
<evidence type="ECO:0000256" key="2">
    <source>
        <dbReference type="SAM" id="Phobius"/>
    </source>
</evidence>
<dbReference type="RefSeq" id="WP_377712145.1">
    <property type="nucleotide sequence ID" value="NZ_JBHSMP010000017.1"/>
</dbReference>
<proteinExistence type="predicted"/>
<accession>A0ABW0JAW2</accession>
<gene>
    <name evidence="3" type="ORF">ACFPTO_14640</name>
</gene>
<dbReference type="Proteomes" id="UP001596103">
    <property type="component" value="Unassembled WGS sequence"/>
</dbReference>
<evidence type="ECO:0000313" key="3">
    <source>
        <dbReference type="EMBL" id="MFC5430030.1"/>
    </source>
</evidence>
<feature type="region of interest" description="Disordered" evidence="1">
    <location>
        <begin position="187"/>
        <end position="210"/>
    </location>
</feature>
<sequence length="723" mass="79359">MIHSFKSLWKKWRASRGTVQQLDALLATADADAPYAERSDWLIELMHWIHRRGTLDATDLARAASDDEPRSAPPEHARVRYLLHVLERNPAWRANVGAIIRKLLRESDSISLLCDAGMPVHSGLTGALVERIQAQLIPPAPSRRDLAALFTLMFPNDNDPDWIATLPLDLLTRLHALIVEPEEARAPLPSTALAGDEPDAAATTPRGRQRSDFPVDLLTALHNLTSQISSTGLSSTVRSRLLDDDAPADVERLPFYRLNRAMLAVENARDAGEPERLLQEVRWLRLLLDSCRAATDDVFAHLYRHGVRVDTVFQVDRMRMRVQRAERLLDAWMASHDVRLQARLVADLVSANQASQSVSHLLRSNFALLSRKVVELSADTGEHYIARNRAEYLTMLRMAAGGGLVTAVTVYVKFGITGAHLPSIVEGVFAGLNYALSFLAIHFCHFSLATKQPAMTAPTLARELDGTGKAPGRARFVSSVVALIRTQAAAVLGNVLIVFPACLAIQLVFGWLFDASLISPEKAHSTLQSFSLAGPTPLYAALTGVLLWASSVFAGWADNWFVLHRVEDALAWNRRLRLTLGTSGAARFARFCRANAGGVWGNVVLGMLLGLVPAIVSAFAFQFEVRHVTLSAGAIGVAMGVLGAATLETAELWWAAAGVASMAVLNVTVSFGLAMQMALRSRGLRHKDVRPLMRALQRRVVRRPIDLFWPMRKSRDGAKAGRH</sequence>
<feature type="transmembrane region" description="Helical" evidence="2">
    <location>
        <begin position="653"/>
        <end position="675"/>
    </location>
</feature>
<feature type="transmembrane region" description="Helical" evidence="2">
    <location>
        <begin position="538"/>
        <end position="557"/>
    </location>
</feature>
<organism evidence="3 4">
    <name type="scientific">Paraburkholderia denitrificans</name>
    <dbReference type="NCBI Taxonomy" id="694025"/>
    <lineage>
        <taxon>Bacteria</taxon>
        <taxon>Pseudomonadati</taxon>
        <taxon>Pseudomonadota</taxon>
        <taxon>Betaproteobacteria</taxon>
        <taxon>Burkholderiales</taxon>
        <taxon>Burkholderiaceae</taxon>
        <taxon>Paraburkholderia</taxon>
    </lineage>
</organism>
<feature type="transmembrane region" description="Helical" evidence="2">
    <location>
        <begin position="392"/>
        <end position="412"/>
    </location>
</feature>
<keyword evidence="2" id="KW-0472">Membrane</keyword>
<reference evidence="4" key="1">
    <citation type="journal article" date="2019" name="Int. J. Syst. Evol. Microbiol.">
        <title>The Global Catalogue of Microorganisms (GCM) 10K type strain sequencing project: providing services to taxonomists for standard genome sequencing and annotation.</title>
        <authorList>
            <consortium name="The Broad Institute Genomics Platform"/>
            <consortium name="The Broad Institute Genome Sequencing Center for Infectious Disease"/>
            <person name="Wu L."/>
            <person name="Ma J."/>
        </authorList>
    </citation>
    <scope>NUCLEOTIDE SEQUENCE [LARGE SCALE GENOMIC DNA]</scope>
    <source>
        <strain evidence="4">CCUG 56042</strain>
    </source>
</reference>
<evidence type="ECO:0000313" key="4">
    <source>
        <dbReference type="Proteomes" id="UP001596103"/>
    </source>
</evidence>